<dbReference type="Pfam" id="PF13671">
    <property type="entry name" value="AAA_33"/>
    <property type="match status" value="1"/>
</dbReference>
<dbReference type="OrthoDB" id="7592866at2"/>
<dbReference type="InterPro" id="IPR027417">
    <property type="entry name" value="P-loop_NTPase"/>
</dbReference>
<dbReference type="AlphaFoldDB" id="C7Q2Y9"/>
<dbReference type="InterPro" id="IPR036412">
    <property type="entry name" value="HAD-like_sf"/>
</dbReference>
<keyword evidence="2" id="KW-0808">Transferase</keyword>
<dbReference type="SUPFAM" id="SSF52540">
    <property type="entry name" value="P-loop containing nucleoside triphosphate hydrolases"/>
    <property type="match status" value="1"/>
</dbReference>
<keyword evidence="3" id="KW-1185">Reference proteome</keyword>
<accession>C7Q2Y9</accession>
<dbReference type="Pfam" id="PF25109">
    <property type="entry name" value="HAD_PNKP"/>
    <property type="match status" value="1"/>
</dbReference>
<dbReference type="eggNOG" id="COG4088">
    <property type="taxonomic scope" value="Bacteria"/>
</dbReference>
<evidence type="ECO:0000259" key="1">
    <source>
        <dbReference type="Pfam" id="PF25109"/>
    </source>
</evidence>
<protein>
    <submittedName>
        <fullName evidence="2">Putative phage polynucleotide kinase</fullName>
    </submittedName>
</protein>
<dbReference type="InterPro" id="IPR023214">
    <property type="entry name" value="HAD_sf"/>
</dbReference>
<dbReference type="EMBL" id="CP001700">
    <property type="protein sequence ID" value="ACU71881.1"/>
    <property type="molecule type" value="Genomic_DNA"/>
</dbReference>
<dbReference type="Proteomes" id="UP000000851">
    <property type="component" value="Chromosome"/>
</dbReference>
<sequence>MPTIHLTCGLPASGKTSLARQLVAESAGRMRRVNLDDLRLMLDANDGRIRLGRDHEETVLAVQDAAVLAAIDGGFDVVVDNTHLVSRIPNRLKRVVAGRADFAVYDFTGVDVEECIGRDKVRERPVGEDVIRSMAERLKSTRDGWWKHPERLNDTPVPEPYVPDLSLPPAVLCDIDGTLAIHAGRGAYDLDLCETDLLNEEVARVLALCDRADGYIVLLSGRQSEFRKHTERWLAAHQVPYDELWMRAEGDRRSDDIVKAELFDAHVRGLYNVRFVLDDRARVVALWRRLGLKCWQVAYGNF</sequence>
<dbReference type="KEGG" id="cai:Caci_2972"/>
<dbReference type="InterPro" id="IPR056782">
    <property type="entry name" value="HAD_PNKP"/>
</dbReference>
<dbReference type="HOGENOM" id="CLU_911914_0_0_11"/>
<dbReference type="InParanoid" id="C7Q2Y9"/>
<organism evidence="2 3">
    <name type="scientific">Catenulispora acidiphila (strain DSM 44928 / JCM 14897 / NBRC 102108 / NRRL B-24433 / ID139908)</name>
    <dbReference type="NCBI Taxonomy" id="479433"/>
    <lineage>
        <taxon>Bacteria</taxon>
        <taxon>Bacillati</taxon>
        <taxon>Actinomycetota</taxon>
        <taxon>Actinomycetes</taxon>
        <taxon>Catenulisporales</taxon>
        <taxon>Catenulisporaceae</taxon>
        <taxon>Catenulispora</taxon>
    </lineage>
</organism>
<evidence type="ECO:0000313" key="2">
    <source>
        <dbReference type="EMBL" id="ACU71881.1"/>
    </source>
</evidence>
<gene>
    <name evidence="2" type="ordered locus">Caci_2972</name>
</gene>
<dbReference type="Gene3D" id="3.40.50.1000">
    <property type="entry name" value="HAD superfamily/HAD-like"/>
    <property type="match status" value="1"/>
</dbReference>
<feature type="domain" description="Polynucleotide kinase PNKP phosphatase" evidence="1">
    <location>
        <begin position="168"/>
        <end position="302"/>
    </location>
</feature>
<name>C7Q2Y9_CATAD</name>
<keyword evidence="2" id="KW-0418">Kinase</keyword>
<proteinExistence type="predicted"/>
<dbReference type="SUPFAM" id="SSF56784">
    <property type="entry name" value="HAD-like"/>
    <property type="match status" value="1"/>
</dbReference>
<dbReference type="Gene3D" id="3.40.50.300">
    <property type="entry name" value="P-loop containing nucleotide triphosphate hydrolases"/>
    <property type="match status" value="1"/>
</dbReference>
<dbReference type="STRING" id="479433.Caci_2972"/>
<evidence type="ECO:0000313" key="3">
    <source>
        <dbReference type="Proteomes" id="UP000000851"/>
    </source>
</evidence>
<dbReference type="RefSeq" id="WP_012787174.1">
    <property type="nucleotide sequence ID" value="NC_013131.1"/>
</dbReference>
<reference evidence="2 3" key="1">
    <citation type="journal article" date="2009" name="Stand. Genomic Sci.">
        <title>Complete genome sequence of Catenulispora acidiphila type strain (ID 139908).</title>
        <authorList>
            <person name="Copeland A."/>
            <person name="Lapidus A."/>
            <person name="Glavina Del Rio T."/>
            <person name="Nolan M."/>
            <person name="Lucas S."/>
            <person name="Chen F."/>
            <person name="Tice H."/>
            <person name="Cheng J.F."/>
            <person name="Bruce D."/>
            <person name="Goodwin L."/>
            <person name="Pitluck S."/>
            <person name="Mikhailova N."/>
            <person name="Pati A."/>
            <person name="Ivanova N."/>
            <person name="Mavromatis K."/>
            <person name="Chen A."/>
            <person name="Palaniappan K."/>
            <person name="Chain P."/>
            <person name="Land M."/>
            <person name="Hauser L."/>
            <person name="Chang Y.J."/>
            <person name="Jeffries C.D."/>
            <person name="Chertkov O."/>
            <person name="Brettin T."/>
            <person name="Detter J.C."/>
            <person name="Han C."/>
            <person name="Ali Z."/>
            <person name="Tindall B.J."/>
            <person name="Goker M."/>
            <person name="Bristow J."/>
            <person name="Eisen J.A."/>
            <person name="Markowitz V."/>
            <person name="Hugenholtz P."/>
            <person name="Kyrpides N.C."/>
            <person name="Klenk H.P."/>
        </authorList>
    </citation>
    <scope>NUCLEOTIDE SEQUENCE [LARGE SCALE GENOMIC DNA]</scope>
    <source>
        <strain evidence="3">DSM 44928 / JCM 14897 / NBRC 102108 / NRRL B-24433 / ID139908</strain>
    </source>
</reference>
<dbReference type="GO" id="GO:0016301">
    <property type="term" value="F:kinase activity"/>
    <property type="evidence" value="ECO:0007669"/>
    <property type="project" value="UniProtKB-KW"/>
</dbReference>